<keyword evidence="5" id="KW-0862">Zinc</keyword>
<evidence type="ECO:0000259" key="12">
    <source>
        <dbReference type="PROSITE" id="PS52039"/>
    </source>
</evidence>
<keyword evidence="7 10" id="KW-0799">Topoisomerase</keyword>
<evidence type="ECO:0000259" key="11">
    <source>
        <dbReference type="PROSITE" id="PS50880"/>
    </source>
</evidence>
<dbReference type="SMART" id="SM00493">
    <property type="entry name" value="TOPRIM"/>
    <property type="match status" value="1"/>
</dbReference>
<dbReference type="InterPro" id="IPR003602">
    <property type="entry name" value="Topo_IA_DNA-bd_dom"/>
</dbReference>
<feature type="site" description="Interaction with DNA" evidence="10">
    <location>
        <position position="143"/>
    </location>
</feature>
<protein>
    <recommendedName>
        <fullName evidence="10">DNA topoisomerase 1</fullName>
        <ecNumber evidence="10">5.6.2.1</ecNumber>
    </recommendedName>
    <alternativeName>
        <fullName evidence="10">DNA topoisomerase I</fullName>
    </alternativeName>
</protein>
<evidence type="ECO:0000313" key="13">
    <source>
        <dbReference type="EMBL" id="OGH78115.1"/>
    </source>
</evidence>
<dbReference type="InterPro" id="IPR013497">
    <property type="entry name" value="Topo_IA_cen"/>
</dbReference>
<dbReference type="CDD" id="cd03363">
    <property type="entry name" value="TOPRIM_TopoIA_TopoI"/>
    <property type="match status" value="1"/>
</dbReference>
<dbReference type="Pfam" id="PF01751">
    <property type="entry name" value="Toprim"/>
    <property type="match status" value="1"/>
</dbReference>
<feature type="site" description="Interaction with DNA" evidence="10">
    <location>
        <position position="155"/>
    </location>
</feature>
<evidence type="ECO:0000313" key="14">
    <source>
        <dbReference type="Proteomes" id="UP000177040"/>
    </source>
</evidence>
<dbReference type="InterPro" id="IPR023405">
    <property type="entry name" value="Topo_IA_core_domain"/>
</dbReference>
<feature type="site" description="Interaction with DNA" evidence="10">
    <location>
        <position position="139"/>
    </location>
</feature>
<evidence type="ECO:0000256" key="2">
    <source>
        <dbReference type="ARBA" id="ARBA00009446"/>
    </source>
</evidence>
<dbReference type="EC" id="5.6.2.1" evidence="10"/>
<dbReference type="Pfam" id="PF01396">
    <property type="entry name" value="Zn_ribbon_Top1"/>
    <property type="match status" value="3"/>
</dbReference>
<dbReference type="GO" id="GO:0003917">
    <property type="term" value="F:DNA topoisomerase type I (single strand cut, ATP-independent) activity"/>
    <property type="evidence" value="ECO:0007669"/>
    <property type="project" value="UniProtKB-UniRule"/>
</dbReference>
<feature type="domain" description="Toprim" evidence="11">
    <location>
        <begin position="2"/>
        <end position="113"/>
    </location>
</feature>
<dbReference type="InterPro" id="IPR003601">
    <property type="entry name" value="Topo_IA_2"/>
</dbReference>
<feature type="site" description="Interaction with DNA" evidence="10">
    <location>
        <position position="148"/>
    </location>
</feature>
<dbReference type="PANTHER" id="PTHR42785:SF1">
    <property type="entry name" value="DNA TOPOISOMERASE"/>
    <property type="match status" value="1"/>
</dbReference>
<accession>A0A1F6N2A5</accession>
<dbReference type="SUPFAM" id="SSF57783">
    <property type="entry name" value="Zinc beta-ribbon"/>
    <property type="match status" value="2"/>
</dbReference>
<dbReference type="PRINTS" id="PR00417">
    <property type="entry name" value="PRTPISMRASEI"/>
</dbReference>
<dbReference type="InterPro" id="IPR013826">
    <property type="entry name" value="Topo_IA_cen_sub3"/>
</dbReference>
<dbReference type="HAMAP" id="MF_00952">
    <property type="entry name" value="Topoisom_1_prok"/>
    <property type="match status" value="1"/>
</dbReference>
<organism evidence="13 14">
    <name type="scientific">Candidatus Magasanikbacteria bacterium RIFCSPLOWO2_01_FULL_40_15</name>
    <dbReference type="NCBI Taxonomy" id="1798686"/>
    <lineage>
        <taxon>Bacteria</taxon>
        <taxon>Candidatus Magasanikiibacteriota</taxon>
    </lineage>
</organism>
<feature type="domain" description="Topo IA-type catalytic" evidence="12">
    <location>
        <begin position="129"/>
        <end position="558"/>
    </location>
</feature>
<evidence type="ECO:0000256" key="7">
    <source>
        <dbReference type="ARBA" id="ARBA00023029"/>
    </source>
</evidence>
<gene>
    <name evidence="10" type="primary">topA</name>
    <name evidence="13" type="ORF">A2983_03500</name>
</gene>
<dbReference type="InterPro" id="IPR013498">
    <property type="entry name" value="Topo_IA_Znf"/>
</dbReference>
<feature type="site" description="Interaction with DNA" evidence="10">
    <location>
        <position position="140"/>
    </location>
</feature>
<evidence type="ECO:0000256" key="5">
    <source>
        <dbReference type="ARBA" id="ARBA00022833"/>
    </source>
</evidence>
<keyword evidence="3" id="KW-0479">Metal-binding</keyword>
<dbReference type="NCBIfam" id="TIGR01051">
    <property type="entry name" value="topA_bact"/>
    <property type="match status" value="1"/>
</dbReference>
<comment type="subunit">
    <text evidence="10">Monomer.</text>
</comment>
<evidence type="ECO:0000256" key="4">
    <source>
        <dbReference type="ARBA" id="ARBA00022771"/>
    </source>
</evidence>
<keyword evidence="9 10" id="KW-0413">Isomerase</keyword>
<sequence length="739" mass="82716">MKTLVIVESPAKAKTITKFLGRGYTVESSFGHIRDLPKSKIGIDIEGGTFLPTYIIPKEKAAQVKKLKDLAKKSDRIIFATDEDREGEAISWHLAHVCNIPVETAERIVFHEITKHALDTAIANPRHIDQKLVDAQQARRVLDRLVGYELSPFLWKKVTRGLSAGRVQSVAVRLVVEREREIQAFKTQEYWSIIGIFNAHPHEFPATLIAIGDKKLHKLSIETEIEAQKIISELVGKTFTIKDVIKKEAARVPPPPFTTSTLQQTANQRLGYSAKNTMRLAQQLYEGVELGAAGHTGLITYMRTDSLNMSEKFTTDAREFVMQKFGSDYALEKPRRYATKSKNAQEAHEAIRPTEAGLSPESIKQYLSNDQLRLYSLIWQRAVATQMTAAKLNRVSVDIASNPYIFRATGQTLLFPGWLAIMPDTGTETILPDLKINAIIPCTELKKEQHFTEPAARYSDATLVKALEEYGIGRPSTYAPTIATIEDRNYVERDEHKRFKPTDIALVVNDLLVEHFGDIVDYQFTAKMEENLDAIAEGTKDWQPIIATFYEPFHKNLVEKTETLVKKDITEEKTDEICPKCQSAMVIKIGRFGKFIACTNYPTCKSTKPIPGSAEAAELANEIKEVCEKCGKPMALKRGRFGSFLGCSGYPECKNIKKKENKTGVMCNLCKVGEFVGKKGKRGIFYSCNQYPECKNILPTKPTGEMCPQCYAPLIFGAKGTVKCATKGCGFKKEMATTV</sequence>
<comment type="function">
    <text evidence="10">Releases the supercoiling and torsional tension of DNA, which is introduced during the DNA replication and transcription, by transiently cleaving and rejoining one strand of the DNA duplex. Introduces a single-strand break via transesterification at a target site in duplex DNA. The scissile phosphodiester is attacked by the catalytic tyrosine of the enzyme, resulting in the formation of a DNA-(5'-phosphotyrosyl)-enzyme intermediate and the expulsion of a 3'-OH DNA strand. The free DNA strand then undergoes passage around the unbroken strand, thus removing DNA supercoils. Finally, in the religation step, the DNA 3'-OH attacks the covalent intermediate to expel the active-site tyrosine and restore the DNA phosphodiester backbone.</text>
</comment>
<evidence type="ECO:0000256" key="1">
    <source>
        <dbReference type="ARBA" id="ARBA00000213"/>
    </source>
</evidence>
<feature type="site" description="Interaction with DNA" evidence="10">
    <location>
        <position position="488"/>
    </location>
</feature>
<dbReference type="PANTHER" id="PTHR42785">
    <property type="entry name" value="DNA TOPOISOMERASE, TYPE IA, CORE"/>
    <property type="match status" value="1"/>
</dbReference>
<dbReference type="Pfam" id="PF01131">
    <property type="entry name" value="Topoisom_bac"/>
    <property type="match status" value="1"/>
</dbReference>
<dbReference type="SMART" id="SM00436">
    <property type="entry name" value="TOP1Bc"/>
    <property type="match status" value="1"/>
</dbReference>
<dbReference type="SUPFAM" id="SSF56712">
    <property type="entry name" value="Prokaryotic type I DNA topoisomerase"/>
    <property type="match status" value="1"/>
</dbReference>
<dbReference type="CDD" id="cd00186">
    <property type="entry name" value="TOP1Ac"/>
    <property type="match status" value="1"/>
</dbReference>
<dbReference type="Gene3D" id="3.40.50.140">
    <property type="match status" value="1"/>
</dbReference>
<name>A0A1F6N2A5_9BACT</name>
<dbReference type="PROSITE" id="PS50880">
    <property type="entry name" value="TOPRIM"/>
    <property type="match status" value="1"/>
</dbReference>
<keyword evidence="6" id="KW-0460">Magnesium</keyword>
<dbReference type="InterPro" id="IPR006171">
    <property type="entry name" value="TOPRIM_dom"/>
</dbReference>
<evidence type="ECO:0000256" key="9">
    <source>
        <dbReference type="ARBA" id="ARBA00023235"/>
    </source>
</evidence>
<dbReference type="Gene3D" id="3.30.65.10">
    <property type="entry name" value="Bacterial Topoisomerase I, domain 1"/>
    <property type="match status" value="3"/>
</dbReference>
<dbReference type="InterPro" id="IPR013824">
    <property type="entry name" value="Topo_IA_cen_sub1"/>
</dbReference>
<evidence type="ECO:0000256" key="10">
    <source>
        <dbReference type="HAMAP-Rule" id="MF_00952"/>
    </source>
</evidence>
<dbReference type="GO" id="GO:0006265">
    <property type="term" value="P:DNA topological change"/>
    <property type="evidence" value="ECO:0007669"/>
    <property type="project" value="UniProtKB-UniRule"/>
</dbReference>
<comment type="similarity">
    <text evidence="2 10">Belongs to the type IA topoisomerase family.</text>
</comment>
<feature type="site" description="Interaction with DNA" evidence="10">
    <location>
        <position position="303"/>
    </location>
</feature>
<proteinExistence type="inferred from homology"/>
<dbReference type="AlphaFoldDB" id="A0A1F6N2A5"/>
<dbReference type="SMART" id="SM00437">
    <property type="entry name" value="TOP1Ac"/>
    <property type="match status" value="1"/>
</dbReference>
<keyword evidence="4" id="KW-0863">Zinc-finger</keyword>
<reference evidence="13 14" key="1">
    <citation type="journal article" date="2016" name="Nat. Commun.">
        <title>Thousands of microbial genomes shed light on interconnected biogeochemical processes in an aquifer system.</title>
        <authorList>
            <person name="Anantharaman K."/>
            <person name="Brown C.T."/>
            <person name="Hug L.A."/>
            <person name="Sharon I."/>
            <person name="Castelle C.J."/>
            <person name="Probst A.J."/>
            <person name="Thomas B.C."/>
            <person name="Singh A."/>
            <person name="Wilkins M.J."/>
            <person name="Karaoz U."/>
            <person name="Brodie E.L."/>
            <person name="Williams K.H."/>
            <person name="Hubbard S.S."/>
            <person name="Banfield J.F."/>
        </authorList>
    </citation>
    <scope>NUCLEOTIDE SEQUENCE [LARGE SCALE GENOMIC DNA]</scope>
</reference>
<dbReference type="GO" id="GO:0003677">
    <property type="term" value="F:DNA binding"/>
    <property type="evidence" value="ECO:0007669"/>
    <property type="project" value="UniProtKB-KW"/>
</dbReference>
<keyword evidence="8 10" id="KW-0238">DNA-binding</keyword>
<feature type="region of interest" description="Interaction with DNA" evidence="10">
    <location>
        <begin position="163"/>
        <end position="168"/>
    </location>
</feature>
<comment type="catalytic activity">
    <reaction evidence="1 10">
        <text>ATP-independent breakage of single-stranded DNA, followed by passage and rejoining.</text>
        <dbReference type="EC" id="5.6.2.1"/>
    </reaction>
</comment>
<evidence type="ECO:0000256" key="3">
    <source>
        <dbReference type="ARBA" id="ARBA00022723"/>
    </source>
</evidence>
<dbReference type="Gene3D" id="1.10.460.10">
    <property type="entry name" value="Topoisomerase I, domain 2"/>
    <property type="match status" value="1"/>
</dbReference>
<dbReference type="GO" id="GO:0005694">
    <property type="term" value="C:chromosome"/>
    <property type="evidence" value="ECO:0007669"/>
    <property type="project" value="InterPro"/>
</dbReference>
<dbReference type="Gene3D" id="2.70.20.10">
    <property type="entry name" value="Topoisomerase I, domain 3"/>
    <property type="match status" value="1"/>
</dbReference>
<dbReference type="GO" id="GO:0008270">
    <property type="term" value="F:zinc ion binding"/>
    <property type="evidence" value="ECO:0007669"/>
    <property type="project" value="UniProtKB-KW"/>
</dbReference>
<dbReference type="InterPro" id="IPR000380">
    <property type="entry name" value="Topo_IA"/>
</dbReference>
<comment type="caution">
    <text evidence="13">The sequence shown here is derived from an EMBL/GenBank/DDBJ whole genome shotgun (WGS) entry which is preliminary data.</text>
</comment>
<feature type="active site" description="O-(5'-phospho-DNA)-tyrosine intermediate" evidence="10">
    <location>
        <position position="301"/>
    </location>
</feature>
<dbReference type="PROSITE" id="PS52039">
    <property type="entry name" value="TOPO_IA_2"/>
    <property type="match status" value="1"/>
</dbReference>
<evidence type="ECO:0000256" key="6">
    <source>
        <dbReference type="ARBA" id="ARBA00022842"/>
    </source>
</evidence>
<dbReference type="Gene3D" id="1.10.290.10">
    <property type="entry name" value="Topoisomerase I, domain 4"/>
    <property type="match status" value="1"/>
</dbReference>
<evidence type="ECO:0000256" key="8">
    <source>
        <dbReference type="ARBA" id="ARBA00023125"/>
    </source>
</evidence>
<dbReference type="EMBL" id="MFQH01000017">
    <property type="protein sequence ID" value="OGH78115.1"/>
    <property type="molecule type" value="Genomic_DNA"/>
</dbReference>
<feature type="site" description="Interaction with DNA" evidence="10">
    <location>
        <position position="32"/>
    </location>
</feature>
<dbReference type="Proteomes" id="UP000177040">
    <property type="component" value="Unassembled WGS sequence"/>
</dbReference>
<dbReference type="InterPro" id="IPR028612">
    <property type="entry name" value="Topoisom_1_IA"/>
</dbReference>
<dbReference type="PROSITE" id="PS00396">
    <property type="entry name" value="TOPO_IA_1"/>
    <property type="match status" value="1"/>
</dbReference>
<dbReference type="InterPro" id="IPR005733">
    <property type="entry name" value="TopoI_bac-type"/>
</dbReference>
<dbReference type="InterPro" id="IPR034149">
    <property type="entry name" value="TOPRIM_TopoI"/>
</dbReference>
<dbReference type="InterPro" id="IPR013825">
    <property type="entry name" value="Topo_IA_cen_sub2"/>
</dbReference>
<dbReference type="InterPro" id="IPR023406">
    <property type="entry name" value="Topo_IA_AS"/>
</dbReference>